<dbReference type="Gene3D" id="3.30.70.1820">
    <property type="entry name" value="L1 transposable element, RRM domain"/>
    <property type="match status" value="1"/>
</dbReference>
<keyword evidence="1" id="KW-0175">Coiled coil</keyword>
<dbReference type="GeneTree" id="ENSGT00940000160789"/>
<sequence length="342" mass="39758">MYKTRKTEKKTLKASENAEETEYASDEEANNGEANANLALQHGRLLESISSLTKEILDFKRDIKQDLGEFKEDVTKKIQDDLKEFKDEMLQKLEKQNANIDEAQTRIADLEAACIGMKDTLLSTIKQNMEMRNKLVDLEGRGRRNNLRIYGVPEGKEGKSVQDFVSELLKTHIKLPEGVQLQIQRAHRALISKPAATATPRSIIVNFLQFQVKEKVLRMAWQTKIELDEKIKLREVENQHKKTLNPDLLPKLKEIRSNIDKIITSDIEKKTKFLKQSYYEVGPKAARLLARKLKKQQTERTIYKLKKDKIDDFTYEPKEIEKIFKNYYETLYTQPPSADRTN</sequence>
<dbReference type="InterPro" id="IPR004244">
    <property type="entry name" value="Transposase_22"/>
</dbReference>
<evidence type="ECO:0000259" key="3">
    <source>
        <dbReference type="Pfam" id="PF02994"/>
    </source>
</evidence>
<dbReference type="Pfam" id="PF02994">
    <property type="entry name" value="Transposase_22"/>
    <property type="match status" value="1"/>
</dbReference>
<accession>A0A3P8RQC3</accession>
<dbReference type="InterPro" id="IPR043636">
    <property type="entry name" value="L1_RRM_dom"/>
</dbReference>
<protein>
    <recommendedName>
        <fullName evidence="3">L1 transposable element RRM domain-containing protein</fullName>
    </recommendedName>
</protein>
<dbReference type="PANTHER" id="PTHR11505">
    <property type="entry name" value="L1 TRANSPOSABLE ELEMENT-RELATED"/>
    <property type="match status" value="1"/>
</dbReference>
<evidence type="ECO:0000256" key="1">
    <source>
        <dbReference type="SAM" id="Coils"/>
    </source>
</evidence>
<proteinExistence type="predicted"/>
<dbReference type="Ensembl" id="ENSAPET00000002375.1">
    <property type="protein sequence ID" value="ENSAPEP00000002321.1"/>
    <property type="gene ID" value="ENSAPEG00000001697.1"/>
</dbReference>
<reference evidence="4 5" key="1">
    <citation type="submission" date="2018-03" db="EMBL/GenBank/DDBJ databases">
        <title>Finding Nemo's genes: A chromosome-scale reference assembly of the genome of the orange clownfish Amphiprion percula.</title>
        <authorList>
            <person name="Lehmann R."/>
        </authorList>
    </citation>
    <scope>NUCLEOTIDE SEQUENCE</scope>
</reference>
<dbReference type="AlphaFoldDB" id="A0A3P8RQC3"/>
<keyword evidence="5" id="KW-1185">Reference proteome</keyword>
<evidence type="ECO:0000256" key="2">
    <source>
        <dbReference type="SAM" id="MobiDB-lite"/>
    </source>
</evidence>
<reference evidence="4" key="3">
    <citation type="submission" date="2025-09" db="UniProtKB">
        <authorList>
            <consortium name="Ensembl"/>
        </authorList>
    </citation>
    <scope>IDENTIFICATION</scope>
</reference>
<organism evidence="4 5">
    <name type="scientific">Amphiprion percula</name>
    <name type="common">Orange clownfish</name>
    <name type="synonym">Lutjanus percula</name>
    <dbReference type="NCBI Taxonomy" id="161767"/>
    <lineage>
        <taxon>Eukaryota</taxon>
        <taxon>Metazoa</taxon>
        <taxon>Chordata</taxon>
        <taxon>Craniata</taxon>
        <taxon>Vertebrata</taxon>
        <taxon>Euteleostomi</taxon>
        <taxon>Actinopterygii</taxon>
        <taxon>Neopterygii</taxon>
        <taxon>Teleostei</taxon>
        <taxon>Neoteleostei</taxon>
        <taxon>Acanthomorphata</taxon>
        <taxon>Ovalentaria</taxon>
        <taxon>Pomacentridae</taxon>
        <taxon>Amphiprion</taxon>
    </lineage>
</organism>
<feature type="compositionally biased region" description="Acidic residues" evidence="2">
    <location>
        <begin position="17"/>
        <end position="30"/>
    </location>
</feature>
<dbReference type="STRING" id="161767.ENSAPEP00000002321"/>
<feature type="domain" description="L1 transposable element RRM" evidence="3">
    <location>
        <begin position="144"/>
        <end position="222"/>
    </location>
</feature>
<dbReference type="Proteomes" id="UP000265080">
    <property type="component" value="Chromosome 15"/>
</dbReference>
<dbReference type="OMA" id="TERTIYK"/>
<feature type="region of interest" description="Disordered" evidence="2">
    <location>
        <begin position="1"/>
        <end position="30"/>
    </location>
</feature>
<evidence type="ECO:0000313" key="5">
    <source>
        <dbReference type="Proteomes" id="UP000265080"/>
    </source>
</evidence>
<reference evidence="4" key="2">
    <citation type="submission" date="2025-08" db="UniProtKB">
        <authorList>
            <consortium name="Ensembl"/>
        </authorList>
    </citation>
    <scope>IDENTIFICATION</scope>
</reference>
<evidence type="ECO:0000313" key="4">
    <source>
        <dbReference type="Ensembl" id="ENSAPEP00000002321.1"/>
    </source>
</evidence>
<name>A0A3P8RQC3_AMPPE</name>
<feature type="coiled-coil region" evidence="1">
    <location>
        <begin position="83"/>
        <end position="120"/>
    </location>
</feature>